<dbReference type="Proteomes" id="UP000717585">
    <property type="component" value="Unassembled WGS sequence"/>
</dbReference>
<reference evidence="2" key="1">
    <citation type="submission" date="2021-05" db="EMBL/GenBank/DDBJ databases">
        <title>A free-living protist that lacks canonical eukaryotic 1 DNA replication and segregation systems.</title>
        <authorList>
            <person name="Salas-Leiva D.E."/>
            <person name="Tromer E.C."/>
            <person name="Curtis B.A."/>
            <person name="Jerlstrom-Hultqvist J."/>
            <person name="Kolisko M."/>
            <person name="Yi Z."/>
            <person name="Salas-Leiva J.S."/>
            <person name="Gallot-Lavallee L."/>
            <person name="Kops G.J.P.L."/>
            <person name="Archibald J.M."/>
            <person name="Simpson A.G.B."/>
            <person name="Roger A.J."/>
        </authorList>
    </citation>
    <scope>NUCLEOTIDE SEQUENCE</scope>
    <source>
        <strain evidence="2">BICM</strain>
    </source>
</reference>
<organism evidence="2 3">
    <name type="scientific">Carpediemonas membranifera</name>
    <dbReference type="NCBI Taxonomy" id="201153"/>
    <lineage>
        <taxon>Eukaryota</taxon>
        <taxon>Metamonada</taxon>
        <taxon>Carpediemonas-like organisms</taxon>
        <taxon>Carpediemonas</taxon>
    </lineage>
</organism>
<feature type="chain" id="PRO_5035278982" evidence="1">
    <location>
        <begin position="24"/>
        <end position="369"/>
    </location>
</feature>
<sequence>MKLTIIAAILVSAACLSIQQLESQEHINRHGNVVGNSDVIFVHVNPVSAHVANGLFVFESDGTNWSHKQTVLEDAFTSLHLAGFGGGRLLISGIMDGVENNYGVAVYDVKGSQLSPIQKFTLTPNDERSIIAASSQDTNHVIGLSMSQEGQYTVRTWKLAGSEYTDDTSMVIGTNLRLELVDVLSVVDDKMFATAMNNYSDRAITVFNYITDSSRWELSQRIPVPNDYGMGTGGFGILPFHAKRVMRQGEEVTELVVFERAGSGQLGVTAKVQIKMPETRGTVICTGMSSRVVDSSTIEVVSSFSEYGSARNTYVNRVTVKKLAAGWAIANTESVKQAGAYYGYNYLWVLNDGAVLASYSNNEIFIRAN</sequence>
<keyword evidence="2" id="KW-0449">Lipoprotein</keyword>
<dbReference type="EMBL" id="JAHDYR010000011">
    <property type="protein sequence ID" value="KAG9395444.1"/>
    <property type="molecule type" value="Genomic_DNA"/>
</dbReference>
<proteinExistence type="predicted"/>
<feature type="signal peptide" evidence="1">
    <location>
        <begin position="1"/>
        <end position="23"/>
    </location>
</feature>
<keyword evidence="3" id="KW-1185">Reference proteome</keyword>
<gene>
    <name evidence="2" type="ORF">J8273_3011</name>
</gene>
<comment type="caution">
    <text evidence="2">The sequence shown here is derived from an EMBL/GenBank/DDBJ whole genome shotgun (WGS) entry which is preliminary data.</text>
</comment>
<accession>A0A8J6B8L9</accession>
<evidence type="ECO:0000313" key="2">
    <source>
        <dbReference type="EMBL" id="KAG9395444.1"/>
    </source>
</evidence>
<protein>
    <submittedName>
        <fullName evidence="2">Prokaryotic membrane lipoprotein lipid attachment site</fullName>
    </submittedName>
</protein>
<keyword evidence="1" id="KW-0732">Signal</keyword>
<evidence type="ECO:0000256" key="1">
    <source>
        <dbReference type="SAM" id="SignalP"/>
    </source>
</evidence>
<dbReference type="PROSITE" id="PS51257">
    <property type="entry name" value="PROKAR_LIPOPROTEIN"/>
    <property type="match status" value="1"/>
</dbReference>
<evidence type="ECO:0000313" key="3">
    <source>
        <dbReference type="Proteomes" id="UP000717585"/>
    </source>
</evidence>
<dbReference type="SUPFAM" id="SSF69322">
    <property type="entry name" value="Tricorn protease domain 2"/>
    <property type="match status" value="1"/>
</dbReference>
<dbReference type="AlphaFoldDB" id="A0A8J6B8L9"/>
<name>A0A8J6B8L9_9EUKA</name>